<dbReference type="Gene3D" id="2.60.20.10">
    <property type="entry name" value="Crystallins"/>
    <property type="match status" value="2"/>
</dbReference>
<dbReference type="AlphaFoldDB" id="A0A4W3ILJ1"/>
<evidence type="ECO:0000256" key="3">
    <source>
        <dbReference type="ARBA" id="ARBA00022613"/>
    </source>
</evidence>
<dbReference type="PRINTS" id="PR01367">
    <property type="entry name" value="BGCRYSTALLIN"/>
</dbReference>
<evidence type="ECO:0000313" key="6">
    <source>
        <dbReference type="Ensembl" id="ENSCMIP00000031169.1"/>
    </source>
</evidence>
<protein>
    <recommendedName>
        <fullName evidence="5">Beta/gamma crystallin 'Greek key' domain-containing protein</fullName>
    </recommendedName>
</protein>
<evidence type="ECO:0000256" key="2">
    <source>
        <dbReference type="ARBA" id="ARBA00009646"/>
    </source>
</evidence>
<dbReference type="FunFam" id="2.60.20.10:FF:000003">
    <property type="entry name" value="Crystallin gamma S"/>
    <property type="match status" value="1"/>
</dbReference>
<evidence type="ECO:0000259" key="5">
    <source>
        <dbReference type="PROSITE" id="PS50915"/>
    </source>
</evidence>
<dbReference type="InterPro" id="IPR001064">
    <property type="entry name" value="Beta/gamma_crystallin"/>
</dbReference>
<dbReference type="GO" id="GO:0007601">
    <property type="term" value="P:visual perception"/>
    <property type="evidence" value="ECO:0007669"/>
    <property type="project" value="TreeGrafter"/>
</dbReference>
<reference evidence="7" key="1">
    <citation type="journal article" date="2006" name="Science">
        <title>Ancient noncoding elements conserved in the human genome.</title>
        <authorList>
            <person name="Venkatesh B."/>
            <person name="Kirkness E.F."/>
            <person name="Loh Y.H."/>
            <person name="Halpern A.L."/>
            <person name="Lee A.P."/>
            <person name="Johnson J."/>
            <person name="Dandona N."/>
            <person name="Viswanathan L.D."/>
            <person name="Tay A."/>
            <person name="Venter J.C."/>
            <person name="Strausberg R.L."/>
            <person name="Brenner S."/>
        </authorList>
    </citation>
    <scope>NUCLEOTIDE SEQUENCE [LARGE SCALE GENOMIC DNA]</scope>
</reference>
<comment type="function">
    <text evidence="1">Crystallins are the dominant structural components of the vertebrate eye lens.</text>
</comment>
<evidence type="ECO:0000256" key="4">
    <source>
        <dbReference type="ARBA" id="ARBA00022737"/>
    </source>
</evidence>
<keyword evidence="4" id="KW-0677">Repeat</keyword>
<accession>A0A4W3ILJ1</accession>
<evidence type="ECO:0000256" key="1">
    <source>
        <dbReference type="ARBA" id="ARBA00003689"/>
    </source>
</evidence>
<feature type="domain" description="Beta/gamma crystallin 'Greek key'" evidence="5">
    <location>
        <begin position="17"/>
        <end position="55"/>
    </location>
</feature>
<keyword evidence="7" id="KW-1185">Reference proteome</keyword>
<dbReference type="SUPFAM" id="SSF49695">
    <property type="entry name" value="gamma-Crystallin-like"/>
    <property type="match status" value="1"/>
</dbReference>
<reference evidence="7" key="3">
    <citation type="journal article" date="2014" name="Nature">
        <title>Elephant shark genome provides unique insights into gnathostome evolution.</title>
        <authorList>
            <consortium name="International Elephant Shark Genome Sequencing Consortium"/>
            <person name="Venkatesh B."/>
            <person name="Lee A.P."/>
            <person name="Ravi V."/>
            <person name="Maurya A.K."/>
            <person name="Lian M.M."/>
            <person name="Swann J.B."/>
            <person name="Ohta Y."/>
            <person name="Flajnik M.F."/>
            <person name="Sutoh Y."/>
            <person name="Kasahara M."/>
            <person name="Hoon S."/>
            <person name="Gangu V."/>
            <person name="Roy S.W."/>
            <person name="Irimia M."/>
            <person name="Korzh V."/>
            <person name="Kondrychyn I."/>
            <person name="Lim Z.W."/>
            <person name="Tay B.H."/>
            <person name="Tohari S."/>
            <person name="Kong K.W."/>
            <person name="Ho S."/>
            <person name="Lorente-Galdos B."/>
            <person name="Quilez J."/>
            <person name="Marques-Bonet T."/>
            <person name="Raney B.J."/>
            <person name="Ingham P.W."/>
            <person name="Tay A."/>
            <person name="Hillier L.W."/>
            <person name="Minx P."/>
            <person name="Boehm T."/>
            <person name="Wilson R.K."/>
            <person name="Brenner S."/>
            <person name="Warren W.C."/>
        </authorList>
    </citation>
    <scope>NUCLEOTIDE SEQUENCE [LARGE SCALE GENOMIC DNA]</scope>
</reference>
<dbReference type="InParanoid" id="A0A4W3ILJ1"/>
<dbReference type="GO" id="GO:0002088">
    <property type="term" value="P:lens development in camera-type eye"/>
    <property type="evidence" value="ECO:0007669"/>
    <property type="project" value="TreeGrafter"/>
</dbReference>
<dbReference type="InterPro" id="IPR050252">
    <property type="entry name" value="Beta/Gamma-Crystallin"/>
</dbReference>
<dbReference type="PANTHER" id="PTHR11818">
    <property type="entry name" value="BETA/GAMMA CRYSTALLIN"/>
    <property type="match status" value="1"/>
</dbReference>
<dbReference type="Proteomes" id="UP000314986">
    <property type="component" value="Unassembled WGS sequence"/>
</dbReference>
<feature type="domain" description="Beta/gamma crystallin 'Greek key'" evidence="5">
    <location>
        <begin position="56"/>
        <end position="107"/>
    </location>
</feature>
<dbReference type="OMA" id="WIFFEHA"/>
<dbReference type="GO" id="GO:0005212">
    <property type="term" value="F:structural constituent of eye lens"/>
    <property type="evidence" value="ECO:0007669"/>
    <property type="project" value="UniProtKB-KW"/>
</dbReference>
<dbReference type="InterPro" id="IPR011024">
    <property type="entry name" value="G_crystallin-like"/>
</dbReference>
<reference evidence="7" key="2">
    <citation type="journal article" date="2007" name="PLoS Biol.">
        <title>Survey sequencing and comparative analysis of the elephant shark (Callorhinchus milii) genome.</title>
        <authorList>
            <person name="Venkatesh B."/>
            <person name="Kirkness E.F."/>
            <person name="Loh Y.H."/>
            <person name="Halpern A.L."/>
            <person name="Lee A.P."/>
            <person name="Johnson J."/>
            <person name="Dandona N."/>
            <person name="Viswanathan L.D."/>
            <person name="Tay A."/>
            <person name="Venter J.C."/>
            <person name="Strausberg R.L."/>
            <person name="Brenner S."/>
        </authorList>
    </citation>
    <scope>NUCLEOTIDE SEQUENCE [LARGE SCALE GENOMIC DNA]</scope>
</reference>
<keyword evidence="3" id="KW-0273">Eye lens protein</keyword>
<dbReference type="GeneTree" id="ENSGT00940000163494"/>
<sequence>MCFQVPVWGLNPQPFNPEIIFFEDKNFQGQCYECSTDCSDLHTFFARCNSIRVEGGSWVLYEKTNFTGYQYILTRGEYPDFQHWNGYNDSIKFRPATGGKYKIRVYERTDFSGQMMEFSDDCPSIHDRFPSHEIHSCQVLEGAWIFFEHANYRGRQYLLEKGEYKRYSDWGASFPTVGSCRRVTEF</sequence>
<feature type="domain" description="Beta/gamma crystallin 'Greek key'" evidence="5">
    <location>
        <begin position="101"/>
        <end position="141"/>
    </location>
</feature>
<name>A0A4W3ILJ1_CALMI</name>
<evidence type="ECO:0000313" key="7">
    <source>
        <dbReference type="Proteomes" id="UP000314986"/>
    </source>
</evidence>
<reference evidence="6" key="4">
    <citation type="submission" date="2025-08" db="UniProtKB">
        <authorList>
            <consortium name="Ensembl"/>
        </authorList>
    </citation>
    <scope>IDENTIFICATION</scope>
</reference>
<proteinExistence type="inferred from homology"/>
<organism evidence="6 7">
    <name type="scientific">Callorhinchus milii</name>
    <name type="common">Ghost shark</name>
    <dbReference type="NCBI Taxonomy" id="7868"/>
    <lineage>
        <taxon>Eukaryota</taxon>
        <taxon>Metazoa</taxon>
        <taxon>Chordata</taxon>
        <taxon>Craniata</taxon>
        <taxon>Vertebrata</taxon>
        <taxon>Chondrichthyes</taxon>
        <taxon>Holocephali</taxon>
        <taxon>Chimaeriformes</taxon>
        <taxon>Callorhinchidae</taxon>
        <taxon>Callorhinchus</taxon>
    </lineage>
</organism>
<dbReference type="SMART" id="SM00247">
    <property type="entry name" value="XTALbg"/>
    <property type="match status" value="2"/>
</dbReference>
<dbReference type="Ensembl" id="ENSCMIT00000031644.1">
    <property type="protein sequence ID" value="ENSCMIP00000031169.1"/>
    <property type="gene ID" value="ENSCMIG00000013398.1"/>
</dbReference>
<feature type="domain" description="Beta/gamma crystallin 'Greek key'" evidence="5">
    <location>
        <begin position="142"/>
        <end position="184"/>
    </location>
</feature>
<dbReference type="PROSITE" id="PS50915">
    <property type="entry name" value="CRYSTALLIN_BETA_GAMMA"/>
    <property type="match status" value="4"/>
</dbReference>
<comment type="similarity">
    <text evidence="2">Belongs to the beta/gamma-crystallin family.</text>
</comment>
<dbReference type="Pfam" id="PF00030">
    <property type="entry name" value="Crystall"/>
    <property type="match status" value="2"/>
</dbReference>
<reference evidence="6" key="5">
    <citation type="submission" date="2025-09" db="UniProtKB">
        <authorList>
            <consortium name="Ensembl"/>
        </authorList>
    </citation>
    <scope>IDENTIFICATION</scope>
</reference>
<dbReference type="PANTHER" id="PTHR11818:SF42">
    <property type="entry name" value="VOLTAGE-GATED HYDROGEN CHANNEL 1"/>
    <property type="match status" value="1"/>
</dbReference>
<dbReference type="FunFam" id="2.60.20.10:FF:000001">
    <property type="entry name" value="Crystallin gamma S"/>
    <property type="match status" value="1"/>
</dbReference>